<dbReference type="GO" id="GO:0005737">
    <property type="term" value="C:cytoplasm"/>
    <property type="evidence" value="ECO:0007669"/>
    <property type="project" value="TreeGrafter"/>
</dbReference>
<name>A0A3N1MEB5_9PROT</name>
<evidence type="ECO:0000313" key="1">
    <source>
        <dbReference type="EMBL" id="ROQ01465.1"/>
    </source>
</evidence>
<gene>
    <name evidence="1" type="ORF">EDC65_0644</name>
</gene>
<dbReference type="Gene3D" id="3.40.50.1000">
    <property type="entry name" value="HAD superfamily/HAD-like"/>
    <property type="match status" value="2"/>
</dbReference>
<accession>A0A3N1MEB5</accession>
<reference evidence="1 2" key="1">
    <citation type="submission" date="2018-11" db="EMBL/GenBank/DDBJ databases">
        <title>Genomic Encyclopedia of Type Strains, Phase IV (KMG-IV): sequencing the most valuable type-strain genomes for metagenomic binning, comparative biology and taxonomic classification.</title>
        <authorList>
            <person name="Goeker M."/>
        </authorList>
    </citation>
    <scope>NUCLEOTIDE SEQUENCE [LARGE SCALE GENOMIC DNA]</scope>
    <source>
        <strain evidence="1 2">DSM 5900</strain>
    </source>
</reference>
<dbReference type="PANTHER" id="PTHR19288">
    <property type="entry name" value="4-NITROPHENYLPHOSPHATASE-RELATED"/>
    <property type="match status" value="1"/>
</dbReference>
<dbReference type="InterPro" id="IPR006357">
    <property type="entry name" value="HAD-SF_hydro_IIA"/>
</dbReference>
<dbReference type="InterPro" id="IPR023214">
    <property type="entry name" value="HAD_sf"/>
</dbReference>
<dbReference type="AlphaFoldDB" id="A0A3N1MEB5"/>
<protein>
    <submittedName>
        <fullName evidence="1">NagD protein</fullName>
    </submittedName>
</protein>
<organism evidence="1 2">
    <name type="scientific">Stella humosa</name>
    <dbReference type="NCBI Taxonomy" id="94"/>
    <lineage>
        <taxon>Bacteria</taxon>
        <taxon>Pseudomonadati</taxon>
        <taxon>Pseudomonadota</taxon>
        <taxon>Alphaproteobacteria</taxon>
        <taxon>Rhodospirillales</taxon>
        <taxon>Stellaceae</taxon>
        <taxon>Stella</taxon>
    </lineage>
</organism>
<sequence>MISEAELERTSGLFGRVRAVLIDVDGVLIAGGVALPGAAEFLAALGPRAFIVSNNSIDTPASMTAKFARQGLIVTPEHLSLAGAVMIDTIAVEAPADPVFLVAAPSLTAYAAERGLRLTDVEEEARILALARDTELTYARLYRAARVLHGGARWIVANPDRIHPDTDGGPVPETGALMAALSTCVPGAQPRIIGKPEPSLFLAAMALAGVGPGEAVMIGDNPDTDGAGAAALGIPTIMVGPRGTVGGVIDLLPGIAHR</sequence>
<dbReference type="OrthoDB" id="148966at2"/>
<dbReference type="SUPFAM" id="SSF56784">
    <property type="entry name" value="HAD-like"/>
    <property type="match status" value="1"/>
</dbReference>
<dbReference type="GO" id="GO:0016791">
    <property type="term" value="F:phosphatase activity"/>
    <property type="evidence" value="ECO:0007669"/>
    <property type="project" value="TreeGrafter"/>
</dbReference>
<dbReference type="Pfam" id="PF13344">
    <property type="entry name" value="Hydrolase_6"/>
    <property type="match status" value="1"/>
</dbReference>
<dbReference type="PANTHER" id="PTHR19288:SF95">
    <property type="entry name" value="D-GLYCEROL 3-PHOSPHATE PHOSPHATASE"/>
    <property type="match status" value="1"/>
</dbReference>
<comment type="caution">
    <text evidence="1">The sequence shown here is derived from an EMBL/GenBank/DDBJ whole genome shotgun (WGS) entry which is preliminary data.</text>
</comment>
<dbReference type="Pfam" id="PF13242">
    <property type="entry name" value="Hydrolase_like"/>
    <property type="match status" value="1"/>
</dbReference>
<dbReference type="EMBL" id="RJKX01000011">
    <property type="protein sequence ID" value="ROQ01465.1"/>
    <property type="molecule type" value="Genomic_DNA"/>
</dbReference>
<evidence type="ECO:0000313" key="2">
    <source>
        <dbReference type="Proteomes" id="UP000278222"/>
    </source>
</evidence>
<dbReference type="Proteomes" id="UP000278222">
    <property type="component" value="Unassembled WGS sequence"/>
</dbReference>
<dbReference type="RefSeq" id="WP_123688224.1">
    <property type="nucleotide sequence ID" value="NZ_AP019700.1"/>
</dbReference>
<dbReference type="InterPro" id="IPR036412">
    <property type="entry name" value="HAD-like_sf"/>
</dbReference>
<proteinExistence type="predicted"/>
<keyword evidence="2" id="KW-1185">Reference proteome</keyword>